<evidence type="ECO:0000256" key="1">
    <source>
        <dbReference type="ARBA" id="ARBA00023015"/>
    </source>
</evidence>
<dbReference type="PANTHER" id="PTHR44688:SF16">
    <property type="entry name" value="DNA-BINDING TRANSCRIPTIONAL ACTIVATOR DEVR_DOSR"/>
    <property type="match status" value="1"/>
</dbReference>
<organism evidence="5 6">
    <name type="scientific">Luteolibacter rhizosphaerae</name>
    <dbReference type="NCBI Taxonomy" id="2989719"/>
    <lineage>
        <taxon>Bacteria</taxon>
        <taxon>Pseudomonadati</taxon>
        <taxon>Verrucomicrobiota</taxon>
        <taxon>Verrucomicrobiia</taxon>
        <taxon>Verrucomicrobiales</taxon>
        <taxon>Verrucomicrobiaceae</taxon>
        <taxon>Luteolibacter</taxon>
    </lineage>
</organism>
<name>A0ABT3G8R7_9BACT</name>
<dbReference type="InterPro" id="IPR000792">
    <property type="entry name" value="Tscrpt_reg_LuxR_C"/>
</dbReference>
<dbReference type="EMBL" id="JAPDDR010000013">
    <property type="protein sequence ID" value="MCW1916225.1"/>
    <property type="molecule type" value="Genomic_DNA"/>
</dbReference>
<gene>
    <name evidence="5" type="ORF">OJ996_21725</name>
</gene>
<accession>A0ABT3G8R7</accession>
<evidence type="ECO:0000313" key="5">
    <source>
        <dbReference type="EMBL" id="MCW1916225.1"/>
    </source>
</evidence>
<dbReference type="SMART" id="SM00421">
    <property type="entry name" value="HTH_LUXR"/>
    <property type="match status" value="1"/>
</dbReference>
<dbReference type="SUPFAM" id="SSF46894">
    <property type="entry name" value="C-terminal effector domain of the bipartite response regulators"/>
    <property type="match status" value="1"/>
</dbReference>
<keyword evidence="1" id="KW-0805">Transcription regulation</keyword>
<keyword evidence="3" id="KW-0804">Transcription</keyword>
<dbReference type="InterPro" id="IPR016032">
    <property type="entry name" value="Sig_transdc_resp-reg_C-effctor"/>
</dbReference>
<protein>
    <submittedName>
        <fullName evidence="5">Helix-turn-helix transcriptional regulator</fullName>
    </submittedName>
</protein>
<evidence type="ECO:0000256" key="2">
    <source>
        <dbReference type="ARBA" id="ARBA00023125"/>
    </source>
</evidence>
<dbReference type="InterPro" id="IPR036388">
    <property type="entry name" value="WH-like_DNA-bd_sf"/>
</dbReference>
<keyword evidence="6" id="KW-1185">Reference proteome</keyword>
<keyword evidence="2" id="KW-0238">DNA-binding</keyword>
<evidence type="ECO:0000259" key="4">
    <source>
        <dbReference type="SMART" id="SM00421"/>
    </source>
</evidence>
<evidence type="ECO:0000256" key="3">
    <source>
        <dbReference type="ARBA" id="ARBA00023163"/>
    </source>
</evidence>
<evidence type="ECO:0000313" key="6">
    <source>
        <dbReference type="Proteomes" id="UP001165653"/>
    </source>
</evidence>
<dbReference type="PANTHER" id="PTHR44688">
    <property type="entry name" value="DNA-BINDING TRANSCRIPTIONAL ACTIVATOR DEVR_DOSR"/>
    <property type="match status" value="1"/>
</dbReference>
<comment type="caution">
    <text evidence="5">The sequence shown here is derived from an EMBL/GenBank/DDBJ whole genome shotgun (WGS) entry which is preliminary data.</text>
</comment>
<reference evidence="5" key="1">
    <citation type="submission" date="2022-10" db="EMBL/GenBank/DDBJ databases">
        <title>Luteolibacter sp. GHJ8, whole genome shotgun sequencing project.</title>
        <authorList>
            <person name="Zhao G."/>
            <person name="Shen L."/>
        </authorList>
    </citation>
    <scope>NUCLEOTIDE SEQUENCE</scope>
    <source>
        <strain evidence="5">GHJ8</strain>
    </source>
</reference>
<feature type="domain" description="HTH luxR-type" evidence="4">
    <location>
        <begin position="196"/>
        <end position="253"/>
    </location>
</feature>
<dbReference type="Proteomes" id="UP001165653">
    <property type="component" value="Unassembled WGS sequence"/>
</dbReference>
<dbReference type="Pfam" id="PF00196">
    <property type="entry name" value="GerE"/>
    <property type="match status" value="1"/>
</dbReference>
<sequence length="271" mass="30336">MNLQDSPVTEGDFLEVVRILADIVTMEGTLDDKRVKLMGEIAHLIGTDSWVWGFAPLLKPGEQPVYLFQNLGGFDEERMSRLLMAVEHTDTGAMTAPLAEALIQTGAHVTRLRKHIVTDQRFESSPAEPYWRAADIGPLILSARPLEGRGNTIIGFYRPVSAPPFTEREARIAHIILTGVAWLHEASTPNPVVHDIPKLPPRCRLILNQLVHGRVRKEIARDLGISLHTVNDYIKQIFRHFDVHSQMQLISRLKNGDGHDVKQLPQAGPQP</sequence>
<dbReference type="Gene3D" id="1.10.10.10">
    <property type="entry name" value="Winged helix-like DNA-binding domain superfamily/Winged helix DNA-binding domain"/>
    <property type="match status" value="1"/>
</dbReference>
<proteinExistence type="predicted"/>
<dbReference type="RefSeq" id="WP_264515795.1">
    <property type="nucleotide sequence ID" value="NZ_JAPDDR010000013.1"/>
</dbReference>